<evidence type="ECO:0000256" key="3">
    <source>
        <dbReference type="ARBA" id="ARBA00022448"/>
    </source>
</evidence>
<organism evidence="12 13">
    <name type="scientific">Neptunicella marina</name>
    <dbReference type="NCBI Taxonomy" id="2125989"/>
    <lineage>
        <taxon>Bacteria</taxon>
        <taxon>Pseudomonadati</taxon>
        <taxon>Pseudomonadota</taxon>
        <taxon>Gammaproteobacteria</taxon>
        <taxon>Alteromonadales</taxon>
        <taxon>Alteromonadaceae</taxon>
        <taxon>Neptunicella</taxon>
    </lineage>
</organism>
<dbReference type="Proteomes" id="UP000601768">
    <property type="component" value="Unassembled WGS sequence"/>
</dbReference>
<dbReference type="Pfam" id="PF00999">
    <property type="entry name" value="Na_H_Exchanger"/>
    <property type="match status" value="1"/>
</dbReference>
<feature type="transmembrane region" description="Helical" evidence="9">
    <location>
        <begin position="153"/>
        <end position="181"/>
    </location>
</feature>
<evidence type="ECO:0000256" key="9">
    <source>
        <dbReference type="SAM" id="Phobius"/>
    </source>
</evidence>
<protein>
    <submittedName>
        <fullName evidence="12">Cation:proton antiporter</fullName>
    </submittedName>
</protein>
<dbReference type="GO" id="GO:1902600">
    <property type="term" value="P:proton transmembrane transport"/>
    <property type="evidence" value="ECO:0007669"/>
    <property type="project" value="InterPro"/>
</dbReference>
<keyword evidence="13" id="KW-1185">Reference proteome</keyword>
<evidence type="ECO:0000256" key="8">
    <source>
        <dbReference type="ARBA" id="ARBA00023136"/>
    </source>
</evidence>
<feature type="transmembrane region" description="Helical" evidence="9">
    <location>
        <begin position="332"/>
        <end position="351"/>
    </location>
</feature>
<evidence type="ECO:0000256" key="4">
    <source>
        <dbReference type="ARBA" id="ARBA00022449"/>
    </source>
</evidence>
<evidence type="ECO:0000313" key="12">
    <source>
        <dbReference type="EMBL" id="MBC3766949.1"/>
    </source>
</evidence>
<reference evidence="12" key="1">
    <citation type="journal article" date="2018" name="Int. J. Syst. Evol. Microbiol.">
        <title>Neptunicella marina gen. nov., sp. nov., isolated from surface seawater.</title>
        <authorList>
            <person name="Liu X."/>
            <person name="Lai Q."/>
            <person name="Du Y."/>
            <person name="Zhang X."/>
            <person name="Liu Z."/>
            <person name="Sun F."/>
            <person name="Shao Z."/>
        </authorList>
    </citation>
    <scope>NUCLEOTIDE SEQUENCE</scope>
    <source>
        <strain evidence="12">S27-2</strain>
    </source>
</reference>
<dbReference type="InterPro" id="IPR038770">
    <property type="entry name" value="Na+/solute_symporter_sf"/>
</dbReference>
<dbReference type="EMBL" id="JACNEP010000012">
    <property type="protein sequence ID" value="MBC3766949.1"/>
    <property type="molecule type" value="Genomic_DNA"/>
</dbReference>
<dbReference type="PANTHER" id="PTHR42751">
    <property type="entry name" value="SODIUM/HYDROGEN EXCHANGER FAMILY/TRKA DOMAIN PROTEIN"/>
    <property type="match status" value="1"/>
</dbReference>
<feature type="transmembrane region" description="Helical" evidence="9">
    <location>
        <begin position="243"/>
        <end position="264"/>
    </location>
</feature>
<proteinExistence type="inferred from homology"/>
<comment type="similarity">
    <text evidence="2">Belongs to the monovalent cation:proton antiporter 2 (CPA2) transporter (TC 2.A.37) family.</text>
</comment>
<comment type="caution">
    <text evidence="12">The sequence shown here is derived from an EMBL/GenBank/DDBJ whole genome shotgun (WGS) entry which is preliminary data.</text>
</comment>
<dbReference type="SUPFAM" id="SSF51735">
    <property type="entry name" value="NAD(P)-binding Rossmann-fold domains"/>
    <property type="match status" value="1"/>
</dbReference>
<gene>
    <name evidence="12" type="ORF">H8B19_13765</name>
</gene>
<name>A0A8J6IV56_9ALTE</name>
<sequence length="523" mass="57903">MEFAWILVAMVCGLGVRFFKLPALIGFLLAGFALNFLGYTANDTLHALADIGITLMLFTIGLKLNVADLLKREVWLGAVSHMGLWLLAISVIFAGLASAGVMYFNILDWQSAALLAFALSFSSTVCVVKVLEESGEMKTRHGKVAIGILVMQDVIAVGFLVVATGVVPSIWSVCLVGLFWLKPYLNRLLNFAGHGELLTLTGFFLALGSYELFYLVGIKGDLGALIMGMLLSKHAKAVELSKVLMSFKDLFLIGFFISIGFTTLPDINMVMAGLFIALLIPLKFILFFAVLTRLQLRGRTSYLAGLVMGNYSEFGLIVVALCVKLNMLASDWLVILALSVCFSFALTSMVYQHSHRFYNKRKSLICWFERPDRLREDILPQPREADMLVIGMGRVGKGAYDALDAVIGEKVWAMDADRERVKIQRKAGCRIMLGDAEDIDLWENMDLSNIKLILLALPSIGDVTNVYQQLKAANYHGKLAAIARYEDERHRLLKLGVDNVFNFYTEAGTGFAEESLQLIGHYN</sequence>
<dbReference type="GO" id="GO:0006813">
    <property type="term" value="P:potassium ion transport"/>
    <property type="evidence" value="ECO:0007669"/>
    <property type="project" value="InterPro"/>
</dbReference>
<evidence type="ECO:0000256" key="1">
    <source>
        <dbReference type="ARBA" id="ARBA00004141"/>
    </source>
</evidence>
<keyword evidence="3" id="KW-0813">Transport</keyword>
<feature type="transmembrane region" description="Helical" evidence="9">
    <location>
        <begin position="270"/>
        <end position="291"/>
    </location>
</feature>
<feature type="domain" description="RCK N-terminal" evidence="11">
    <location>
        <begin position="388"/>
        <end position="502"/>
    </location>
</feature>
<dbReference type="Gene3D" id="1.20.1530.20">
    <property type="match status" value="1"/>
</dbReference>
<dbReference type="PANTHER" id="PTHR42751:SF1">
    <property type="entry name" value="CATION_PROTON ANTIPORTER YBAL-RELATED"/>
    <property type="match status" value="1"/>
</dbReference>
<feature type="transmembrane region" description="Helical" evidence="9">
    <location>
        <begin position="84"/>
        <end position="106"/>
    </location>
</feature>
<keyword evidence="8 9" id="KW-0472">Membrane</keyword>
<evidence type="ECO:0000259" key="11">
    <source>
        <dbReference type="Pfam" id="PF02254"/>
    </source>
</evidence>
<dbReference type="GO" id="GO:0016020">
    <property type="term" value="C:membrane"/>
    <property type="evidence" value="ECO:0007669"/>
    <property type="project" value="UniProtKB-SubCell"/>
</dbReference>
<feature type="transmembrane region" description="Helical" evidence="9">
    <location>
        <begin position="45"/>
        <end position="64"/>
    </location>
</feature>
<evidence type="ECO:0000259" key="10">
    <source>
        <dbReference type="Pfam" id="PF00999"/>
    </source>
</evidence>
<dbReference type="InterPro" id="IPR006153">
    <property type="entry name" value="Cation/H_exchanger_TM"/>
</dbReference>
<keyword evidence="7" id="KW-0406">Ion transport</keyword>
<dbReference type="AlphaFoldDB" id="A0A8J6IV56"/>
<feature type="transmembrane region" description="Helical" evidence="9">
    <location>
        <begin position="21"/>
        <end position="39"/>
    </location>
</feature>
<dbReference type="Pfam" id="PF02254">
    <property type="entry name" value="TrkA_N"/>
    <property type="match status" value="1"/>
</dbReference>
<evidence type="ECO:0000256" key="5">
    <source>
        <dbReference type="ARBA" id="ARBA00022692"/>
    </source>
</evidence>
<keyword evidence="6 9" id="KW-1133">Transmembrane helix</keyword>
<feature type="transmembrane region" description="Helical" evidence="9">
    <location>
        <begin position="112"/>
        <end position="132"/>
    </location>
</feature>
<dbReference type="RefSeq" id="WP_186507476.1">
    <property type="nucleotide sequence ID" value="NZ_JACNEP010000012.1"/>
</dbReference>
<accession>A0A8J6IV56</accession>
<keyword evidence="4" id="KW-0050">Antiport</keyword>
<comment type="subcellular location">
    <subcellularLocation>
        <location evidence="1">Membrane</location>
        <topology evidence="1">Multi-pass membrane protein</topology>
    </subcellularLocation>
</comment>
<dbReference type="Gene3D" id="3.40.50.720">
    <property type="entry name" value="NAD(P)-binding Rossmann-like Domain"/>
    <property type="match status" value="1"/>
</dbReference>
<dbReference type="InterPro" id="IPR036291">
    <property type="entry name" value="NAD(P)-bd_dom_sf"/>
</dbReference>
<reference evidence="12" key="2">
    <citation type="submission" date="2020-08" db="EMBL/GenBank/DDBJ databases">
        <authorList>
            <person name="Lai Q."/>
        </authorList>
    </citation>
    <scope>NUCLEOTIDE SEQUENCE</scope>
    <source>
        <strain evidence="12">S27-2</strain>
    </source>
</reference>
<evidence type="ECO:0000313" key="13">
    <source>
        <dbReference type="Proteomes" id="UP000601768"/>
    </source>
</evidence>
<evidence type="ECO:0000256" key="7">
    <source>
        <dbReference type="ARBA" id="ARBA00023065"/>
    </source>
</evidence>
<dbReference type="InterPro" id="IPR003148">
    <property type="entry name" value="RCK_N"/>
</dbReference>
<keyword evidence="5 9" id="KW-0812">Transmembrane</keyword>
<feature type="transmembrane region" description="Helical" evidence="9">
    <location>
        <begin position="303"/>
        <end position="326"/>
    </location>
</feature>
<feature type="domain" description="Cation/H+ exchanger transmembrane" evidence="10">
    <location>
        <begin position="6"/>
        <end position="348"/>
    </location>
</feature>
<evidence type="ECO:0000256" key="2">
    <source>
        <dbReference type="ARBA" id="ARBA00005551"/>
    </source>
</evidence>
<dbReference type="GO" id="GO:0015297">
    <property type="term" value="F:antiporter activity"/>
    <property type="evidence" value="ECO:0007669"/>
    <property type="project" value="UniProtKB-KW"/>
</dbReference>
<evidence type="ECO:0000256" key="6">
    <source>
        <dbReference type="ARBA" id="ARBA00022989"/>
    </source>
</evidence>